<sequence>MLMTHTTNKQPEDLTYDPIVSQAGRGWGGDGELSPFLMVENAPECAKRSTRTFTWNSPSPIFHVQWPEESAKDIKAPLANRGNDAMLSSRRLSRCDRKDD</sequence>
<reference evidence="2 3" key="1">
    <citation type="submission" date="2021-06" db="EMBL/GenBank/DDBJ databases">
        <title>Caerostris extrusa draft genome.</title>
        <authorList>
            <person name="Kono N."/>
            <person name="Arakawa K."/>
        </authorList>
    </citation>
    <scope>NUCLEOTIDE SEQUENCE [LARGE SCALE GENOMIC DNA]</scope>
</reference>
<comment type="caution">
    <text evidence="2">The sequence shown here is derived from an EMBL/GenBank/DDBJ whole genome shotgun (WGS) entry which is preliminary data.</text>
</comment>
<evidence type="ECO:0000313" key="2">
    <source>
        <dbReference type="EMBL" id="GIY46577.1"/>
    </source>
</evidence>
<dbReference type="EMBL" id="BPLR01011442">
    <property type="protein sequence ID" value="GIY46577.1"/>
    <property type="molecule type" value="Genomic_DNA"/>
</dbReference>
<name>A0AAV4TNM4_CAEEX</name>
<accession>A0AAV4TNM4</accession>
<dbReference type="AlphaFoldDB" id="A0AAV4TNM4"/>
<proteinExistence type="predicted"/>
<evidence type="ECO:0000256" key="1">
    <source>
        <dbReference type="SAM" id="MobiDB-lite"/>
    </source>
</evidence>
<organism evidence="2 3">
    <name type="scientific">Caerostris extrusa</name>
    <name type="common">Bark spider</name>
    <name type="synonym">Caerostris bankana</name>
    <dbReference type="NCBI Taxonomy" id="172846"/>
    <lineage>
        <taxon>Eukaryota</taxon>
        <taxon>Metazoa</taxon>
        <taxon>Ecdysozoa</taxon>
        <taxon>Arthropoda</taxon>
        <taxon>Chelicerata</taxon>
        <taxon>Arachnida</taxon>
        <taxon>Araneae</taxon>
        <taxon>Araneomorphae</taxon>
        <taxon>Entelegynae</taxon>
        <taxon>Araneoidea</taxon>
        <taxon>Araneidae</taxon>
        <taxon>Caerostris</taxon>
    </lineage>
</organism>
<dbReference type="Proteomes" id="UP001054945">
    <property type="component" value="Unassembled WGS sequence"/>
</dbReference>
<keyword evidence="3" id="KW-1185">Reference proteome</keyword>
<gene>
    <name evidence="2" type="ORF">CEXT_745361</name>
</gene>
<feature type="region of interest" description="Disordered" evidence="1">
    <location>
        <begin position="79"/>
        <end position="100"/>
    </location>
</feature>
<protein>
    <submittedName>
        <fullName evidence="2">Uncharacterized protein</fullName>
    </submittedName>
</protein>
<evidence type="ECO:0000313" key="3">
    <source>
        <dbReference type="Proteomes" id="UP001054945"/>
    </source>
</evidence>